<accession>A0A4S4G426</accession>
<evidence type="ECO:0000256" key="2">
    <source>
        <dbReference type="ARBA" id="ARBA00022643"/>
    </source>
</evidence>
<dbReference type="Gene3D" id="3.40.50.360">
    <property type="match status" value="1"/>
</dbReference>
<protein>
    <submittedName>
        <fullName evidence="4">Flavodoxin family protein</fullName>
    </submittedName>
</protein>
<dbReference type="PANTHER" id="PTHR43278:SF4">
    <property type="entry name" value="NAD(P)H-DEPENDENT FMN-CONTAINING OXIDOREDUCTASE YWQN-RELATED"/>
    <property type="match status" value="1"/>
</dbReference>
<dbReference type="InterPro" id="IPR029039">
    <property type="entry name" value="Flavoprotein-like_sf"/>
</dbReference>
<keyword evidence="2" id="KW-0288">FMN</keyword>
<dbReference type="AlphaFoldDB" id="A0A4S4G426"/>
<dbReference type="GO" id="GO:0016491">
    <property type="term" value="F:oxidoreductase activity"/>
    <property type="evidence" value="ECO:0007669"/>
    <property type="project" value="InterPro"/>
</dbReference>
<evidence type="ECO:0000256" key="1">
    <source>
        <dbReference type="ARBA" id="ARBA00022630"/>
    </source>
</evidence>
<gene>
    <name evidence="4" type="ORF">E5986_02740</name>
</gene>
<organism evidence="4 5">
    <name type="scientific">Adlercreutzia caecimuris</name>
    <dbReference type="NCBI Taxonomy" id="671266"/>
    <lineage>
        <taxon>Bacteria</taxon>
        <taxon>Bacillati</taxon>
        <taxon>Actinomycetota</taxon>
        <taxon>Coriobacteriia</taxon>
        <taxon>Eggerthellales</taxon>
        <taxon>Eggerthellaceae</taxon>
        <taxon>Adlercreutzia</taxon>
    </lineage>
</organism>
<dbReference type="SUPFAM" id="SSF52218">
    <property type="entry name" value="Flavoproteins"/>
    <property type="match status" value="1"/>
</dbReference>
<evidence type="ECO:0000313" key="5">
    <source>
        <dbReference type="Proteomes" id="UP000308978"/>
    </source>
</evidence>
<evidence type="ECO:0000313" key="4">
    <source>
        <dbReference type="EMBL" id="THG38350.1"/>
    </source>
</evidence>
<comment type="caution">
    <text evidence="4">The sequence shown here is derived from an EMBL/GenBank/DDBJ whole genome shotgun (WGS) entry which is preliminary data.</text>
</comment>
<dbReference type="RefSeq" id="WP_136433129.1">
    <property type="nucleotide sequence ID" value="NZ_SSTJ01000002.1"/>
</dbReference>
<reference evidence="4 5" key="1">
    <citation type="submission" date="2019-04" db="EMBL/GenBank/DDBJ databases">
        <title>Microbes associate with the intestines of laboratory mice.</title>
        <authorList>
            <person name="Navarre W."/>
            <person name="Wong E."/>
            <person name="Huang K.C."/>
            <person name="Tropini C."/>
            <person name="Ng K."/>
            <person name="Yu B."/>
        </authorList>
    </citation>
    <scope>NUCLEOTIDE SEQUENCE [LARGE SCALE GENOMIC DNA]</scope>
    <source>
        <strain evidence="4 5">NM80_B27</strain>
    </source>
</reference>
<proteinExistence type="predicted"/>
<name>A0A4S4G426_9ACTN</name>
<dbReference type="InterPro" id="IPR005025">
    <property type="entry name" value="FMN_Rdtase-like_dom"/>
</dbReference>
<dbReference type="InterPro" id="IPR051796">
    <property type="entry name" value="ISF_SsuE-like"/>
</dbReference>
<sequence length="215" mass="22853">MKVLLINGSPRMAGNTARALQEAAAALQAEGVEAEVAWIGNKEIRGCIACGICGKKGDRRCVFDADPCNELIQKAAEADGLIVGSPVYYAGAAGSLIALLDRMFYAGGSLLRFKPAAGVAVARRAGAIEAADQINKYFQINSMPVVGASYWGIAFGRTPGEVEGDGEGLHTMRTLGRNMAWLLKCLEAGRKTGIEVPEMESKPFTNFVREDLLEA</sequence>
<dbReference type="EMBL" id="SSTJ01000002">
    <property type="protein sequence ID" value="THG38350.1"/>
    <property type="molecule type" value="Genomic_DNA"/>
</dbReference>
<evidence type="ECO:0000259" key="3">
    <source>
        <dbReference type="Pfam" id="PF03358"/>
    </source>
</evidence>
<dbReference type="Proteomes" id="UP000308978">
    <property type="component" value="Unassembled WGS sequence"/>
</dbReference>
<keyword evidence="1" id="KW-0285">Flavoprotein</keyword>
<feature type="domain" description="NADPH-dependent FMN reductase-like" evidence="3">
    <location>
        <begin position="1"/>
        <end position="155"/>
    </location>
</feature>
<dbReference type="PANTHER" id="PTHR43278">
    <property type="entry name" value="NAD(P)H-DEPENDENT FMN-CONTAINING OXIDOREDUCTASE YWQN-RELATED"/>
    <property type="match status" value="1"/>
</dbReference>
<dbReference type="Pfam" id="PF03358">
    <property type="entry name" value="FMN_red"/>
    <property type="match status" value="1"/>
</dbReference>